<reference evidence="2" key="3">
    <citation type="submission" date="2025-09" db="UniProtKB">
        <authorList>
            <consortium name="Ensembl"/>
        </authorList>
    </citation>
    <scope>IDENTIFICATION</scope>
    <source>
        <strain evidence="2">Thorbecke</strain>
    </source>
</reference>
<dbReference type="AlphaFoldDB" id="A0A5F9CJX5"/>
<feature type="compositionally biased region" description="Basic and acidic residues" evidence="1">
    <location>
        <begin position="14"/>
        <end position="23"/>
    </location>
</feature>
<feature type="region of interest" description="Disordered" evidence="1">
    <location>
        <begin position="121"/>
        <end position="141"/>
    </location>
</feature>
<dbReference type="InParanoid" id="A0A5F9CJX5"/>
<evidence type="ECO:0000313" key="2">
    <source>
        <dbReference type="Ensembl" id="ENSOCUP00000033902.1"/>
    </source>
</evidence>
<accession>A0A5F9CJX5</accession>
<organism evidence="2 3">
    <name type="scientific">Oryctolagus cuniculus</name>
    <name type="common">Rabbit</name>
    <dbReference type="NCBI Taxonomy" id="9986"/>
    <lineage>
        <taxon>Eukaryota</taxon>
        <taxon>Metazoa</taxon>
        <taxon>Chordata</taxon>
        <taxon>Craniata</taxon>
        <taxon>Vertebrata</taxon>
        <taxon>Euteleostomi</taxon>
        <taxon>Mammalia</taxon>
        <taxon>Eutheria</taxon>
        <taxon>Euarchontoglires</taxon>
        <taxon>Glires</taxon>
        <taxon>Lagomorpha</taxon>
        <taxon>Leporidae</taxon>
        <taxon>Oryctolagus</taxon>
    </lineage>
</organism>
<dbReference type="Ensembl" id="ENSOCUT00000035172.1">
    <property type="protein sequence ID" value="ENSOCUP00000033902.1"/>
    <property type="gene ID" value="ENSOCUG00000034167.1"/>
</dbReference>
<reference evidence="2 3" key="1">
    <citation type="journal article" date="2011" name="Nature">
        <title>A high-resolution map of human evolutionary constraint using 29 mammals.</title>
        <authorList>
            <person name="Lindblad-Toh K."/>
            <person name="Garber M."/>
            <person name="Zuk O."/>
            <person name="Lin M.F."/>
            <person name="Parker B.J."/>
            <person name="Washietl S."/>
            <person name="Kheradpour P."/>
            <person name="Ernst J."/>
            <person name="Jordan G."/>
            <person name="Mauceli E."/>
            <person name="Ward L.D."/>
            <person name="Lowe C.B."/>
            <person name="Holloway A.K."/>
            <person name="Clamp M."/>
            <person name="Gnerre S."/>
            <person name="Alfoldi J."/>
            <person name="Beal K."/>
            <person name="Chang J."/>
            <person name="Clawson H."/>
            <person name="Cuff J."/>
            <person name="Di Palma F."/>
            <person name="Fitzgerald S."/>
            <person name="Flicek P."/>
            <person name="Guttman M."/>
            <person name="Hubisz M.J."/>
            <person name="Jaffe D.B."/>
            <person name="Jungreis I."/>
            <person name="Kent W.J."/>
            <person name="Kostka D."/>
            <person name="Lara M."/>
            <person name="Martins A.L."/>
            <person name="Massingham T."/>
            <person name="Moltke I."/>
            <person name="Raney B.J."/>
            <person name="Rasmussen M.D."/>
            <person name="Robinson J."/>
            <person name="Stark A."/>
            <person name="Vilella A.J."/>
            <person name="Wen J."/>
            <person name="Xie X."/>
            <person name="Zody M.C."/>
            <person name="Baldwin J."/>
            <person name="Bloom T."/>
            <person name="Chin C.W."/>
            <person name="Heiman D."/>
            <person name="Nicol R."/>
            <person name="Nusbaum C."/>
            <person name="Young S."/>
            <person name="Wilkinson J."/>
            <person name="Worley K.C."/>
            <person name="Kovar C.L."/>
            <person name="Muzny D.M."/>
            <person name="Gibbs R.A."/>
            <person name="Cree A."/>
            <person name="Dihn H.H."/>
            <person name="Fowler G."/>
            <person name="Jhangiani S."/>
            <person name="Joshi V."/>
            <person name="Lee S."/>
            <person name="Lewis L.R."/>
            <person name="Nazareth L.V."/>
            <person name="Okwuonu G."/>
            <person name="Santibanez J."/>
            <person name="Warren W.C."/>
            <person name="Mardis E.R."/>
            <person name="Weinstock G.M."/>
            <person name="Wilson R.K."/>
            <person name="Delehaunty K."/>
            <person name="Dooling D."/>
            <person name="Fronik C."/>
            <person name="Fulton L."/>
            <person name="Fulton B."/>
            <person name="Graves T."/>
            <person name="Minx P."/>
            <person name="Sodergren E."/>
            <person name="Birney E."/>
            <person name="Margulies E.H."/>
            <person name="Herrero J."/>
            <person name="Green E.D."/>
            <person name="Haussler D."/>
            <person name="Siepel A."/>
            <person name="Goldman N."/>
            <person name="Pollard K.S."/>
            <person name="Pedersen J.S."/>
            <person name="Lander E.S."/>
            <person name="Kellis M."/>
        </authorList>
    </citation>
    <scope>NUCLEOTIDE SEQUENCE [LARGE SCALE GENOMIC DNA]</scope>
    <source>
        <strain evidence="2 3">Thorbecke inbred</strain>
    </source>
</reference>
<name>A0A5F9CJX5_RABIT</name>
<sequence length="141" mass="15032">FSEACSGGSQTAPRQERFLREPRPLPSPPGPSARAIGGDGASITSRGGPLPVSARRRRQQPGGEPERRETRPGGSRCSSGRGRRPVGPREVPRSTRALGPAGVRPRLACETLAAQGLRSCRRNELKSQRAVSRCGQGWGDK</sequence>
<keyword evidence="3" id="KW-1185">Reference proteome</keyword>
<dbReference type="Proteomes" id="UP000001811">
    <property type="component" value="Chromosome 2"/>
</dbReference>
<evidence type="ECO:0000313" key="3">
    <source>
        <dbReference type="Proteomes" id="UP000001811"/>
    </source>
</evidence>
<feature type="region of interest" description="Disordered" evidence="1">
    <location>
        <begin position="1"/>
        <end position="105"/>
    </location>
</feature>
<dbReference type="EMBL" id="AAGW02007361">
    <property type="status" value="NOT_ANNOTATED_CDS"/>
    <property type="molecule type" value="Genomic_DNA"/>
</dbReference>
<proteinExistence type="predicted"/>
<evidence type="ECO:0000256" key="1">
    <source>
        <dbReference type="SAM" id="MobiDB-lite"/>
    </source>
</evidence>
<dbReference type="EMBL" id="AAGW02007362">
    <property type="status" value="NOT_ANNOTATED_CDS"/>
    <property type="molecule type" value="Genomic_DNA"/>
</dbReference>
<dbReference type="Bgee" id="ENSOCUG00000034167">
    <property type="expression patterns" value="Expressed in blood and 3 other cell types or tissues"/>
</dbReference>
<protein>
    <submittedName>
        <fullName evidence="2">Uncharacterized protein</fullName>
    </submittedName>
</protein>
<reference evidence="2" key="2">
    <citation type="submission" date="2025-08" db="UniProtKB">
        <authorList>
            <consortium name="Ensembl"/>
        </authorList>
    </citation>
    <scope>IDENTIFICATION</scope>
    <source>
        <strain evidence="2">Thorbecke</strain>
    </source>
</reference>